<dbReference type="Proteomes" id="UP000245124">
    <property type="component" value="Unassembled WGS sequence"/>
</dbReference>
<gene>
    <name evidence="1" type="ORF">NIES4072_74680</name>
</gene>
<proteinExistence type="predicted"/>
<keyword evidence="2" id="KW-1185">Reference proteome</keyword>
<comment type="caution">
    <text evidence="1">The sequence shown here is derived from an EMBL/GenBank/DDBJ whole genome shotgun (WGS) entry which is preliminary data.</text>
</comment>
<dbReference type="AlphaFoldDB" id="A0A2R5FYC0"/>
<accession>A0A2R5FYC0</accession>
<evidence type="ECO:0000313" key="2">
    <source>
        <dbReference type="Proteomes" id="UP000245124"/>
    </source>
</evidence>
<dbReference type="RefSeq" id="WP_146195952.1">
    <property type="nucleotide sequence ID" value="NZ_BDUD01000011.1"/>
</dbReference>
<organism evidence="1 2">
    <name type="scientific">Nostoc commune NIES-4072</name>
    <dbReference type="NCBI Taxonomy" id="2005467"/>
    <lineage>
        <taxon>Bacteria</taxon>
        <taxon>Bacillati</taxon>
        <taxon>Cyanobacteriota</taxon>
        <taxon>Cyanophyceae</taxon>
        <taxon>Nostocales</taxon>
        <taxon>Nostocaceae</taxon>
        <taxon>Nostoc</taxon>
    </lineage>
</organism>
<dbReference type="OrthoDB" id="9820118at2"/>
<sequence>MDSISILQQALNDFCSQVLFDTSFVAKAFKQIHFMKREFGKGYALVNVGEFRPDIDEFIYPEKDGLGTLWLDEETTHQYLNSEMAANVLNVVDHESCPPHHEIFIFMGSIDNGDAIKEGRYSVAVMSFNVADPYRIKPSSITSKQIEKRLRRMATSGVRLLILDTSNPDFMGKNLAKWLREIKRLGKNANQHFSVMIDATDEFPAELPPDLQDDCWTIRVGN</sequence>
<protein>
    <submittedName>
        <fullName evidence="1">Uncharacterized protein</fullName>
    </submittedName>
</protein>
<reference evidence="1 2" key="1">
    <citation type="submission" date="2017-06" db="EMBL/GenBank/DDBJ databases">
        <title>Genome sequencing of cyanobaciteial culture collection at National Institute for Environmental Studies (NIES).</title>
        <authorList>
            <person name="Hirose Y."/>
            <person name="Shimura Y."/>
            <person name="Fujisawa T."/>
            <person name="Nakamura Y."/>
            <person name="Kawachi M."/>
        </authorList>
    </citation>
    <scope>NUCLEOTIDE SEQUENCE [LARGE SCALE GENOMIC DNA]</scope>
    <source>
        <strain evidence="1 2">NIES-4072</strain>
    </source>
</reference>
<name>A0A2R5FYC0_NOSCO</name>
<dbReference type="EMBL" id="BDUD01000011">
    <property type="protein sequence ID" value="GBG23756.1"/>
    <property type="molecule type" value="Genomic_DNA"/>
</dbReference>
<evidence type="ECO:0000313" key="1">
    <source>
        <dbReference type="EMBL" id="GBG23756.1"/>
    </source>
</evidence>